<evidence type="ECO:0000313" key="3">
    <source>
        <dbReference type="Proteomes" id="UP000029990"/>
    </source>
</evidence>
<keyword evidence="3" id="KW-1185">Reference proteome</keyword>
<keyword evidence="1" id="KW-0175">Coiled coil</keyword>
<proteinExistence type="predicted"/>
<dbReference type="Proteomes" id="UP000029990">
    <property type="component" value="Unassembled WGS sequence"/>
</dbReference>
<feature type="coiled-coil region" evidence="1">
    <location>
        <begin position="55"/>
        <end position="82"/>
    </location>
</feature>
<protein>
    <submittedName>
        <fullName evidence="2">Uncharacterized protein</fullName>
    </submittedName>
</protein>
<evidence type="ECO:0000256" key="1">
    <source>
        <dbReference type="SAM" id="Coils"/>
    </source>
</evidence>
<reference evidence="2 3" key="1">
    <citation type="submission" date="2013-08" db="EMBL/GenBank/DDBJ databases">
        <title>The genome sequence of Knoellia flava.</title>
        <authorList>
            <person name="Zhu W."/>
            <person name="Wang G."/>
        </authorList>
    </citation>
    <scope>NUCLEOTIDE SEQUENCE [LARGE SCALE GENOMIC DNA]</scope>
    <source>
        <strain evidence="2 3">TL1</strain>
    </source>
</reference>
<sequence length="382" mass="40221">MLADALAGGAARLSAVNTVLLGLRAGVRWDSPSGHAFEAAVQGPPTVIAAVIERYAGASRALRTLADALEAAQDEVARATIAHDEAWRRHDAFMSRRGFAVDPVEQQDLERAMNAEIALIDDAERRHARAVELHREADRSCTRALRALARDGIEDTTAYTAVVGAGTMSKPVAMVGGMLPGRLKLIGVAGAATGTLSEVGLLVFYDEGSWKQVGMNALVAVGTAAGSVMVAGSALGVRVAVDGGRRVFTKVANPSTGSRLGAGARTTFDDWVRGWRVKAGLPVAPAQVRIPPRPLPAATSMTGKAVNAATRAVDNAVLDGWRVATASGPDAQRMFVAGMTLKHAPTVAAKVDKVHDGRVERQEQAARRERERGEVPVELRVQ</sequence>
<name>A0ABR4XEH6_9MICO</name>
<comment type="caution">
    <text evidence="2">The sequence shown here is derived from an EMBL/GenBank/DDBJ whole genome shotgun (WGS) entry which is preliminary data.</text>
</comment>
<evidence type="ECO:0000313" key="2">
    <source>
        <dbReference type="EMBL" id="KGN31230.1"/>
    </source>
</evidence>
<accession>A0ABR4XEH6</accession>
<dbReference type="EMBL" id="AVPI01000022">
    <property type="protein sequence ID" value="KGN31230.1"/>
    <property type="molecule type" value="Genomic_DNA"/>
</dbReference>
<organism evidence="2 3">
    <name type="scientific">Knoellia flava TL1</name>
    <dbReference type="NCBI Taxonomy" id="1385518"/>
    <lineage>
        <taxon>Bacteria</taxon>
        <taxon>Bacillati</taxon>
        <taxon>Actinomycetota</taxon>
        <taxon>Actinomycetes</taxon>
        <taxon>Micrococcales</taxon>
        <taxon>Intrasporangiaceae</taxon>
        <taxon>Knoellia</taxon>
    </lineage>
</organism>
<gene>
    <name evidence="2" type="ORF">N798_09210</name>
</gene>